<organism evidence="9">
    <name type="scientific">Eudiplozoon sp. DZ-2018</name>
    <dbReference type="NCBI Taxonomy" id="2340794"/>
    <lineage>
        <taxon>Eukaryota</taxon>
        <taxon>Metazoa</taxon>
        <taxon>Spiralia</taxon>
        <taxon>Lophotrochozoa</taxon>
        <taxon>Platyhelminthes</taxon>
        <taxon>Monogenea</taxon>
        <taxon>Polyopisthocotylea</taxon>
        <taxon>Mazocraeidea</taxon>
        <taxon>Diplozoidae</taxon>
        <taxon>Eudiplozoon</taxon>
    </lineage>
</organism>
<comment type="similarity">
    <text evidence="2 7">Belongs to the complex I subunit 1 family.</text>
</comment>
<dbReference type="GO" id="GO:0008137">
    <property type="term" value="F:NADH dehydrogenase (ubiquinone) activity"/>
    <property type="evidence" value="ECO:0007669"/>
    <property type="project" value="UniProtKB-EC"/>
</dbReference>
<reference evidence="9" key="1">
    <citation type="journal article" date="2018" name="BMC Evol. Biol.">
        <title>Three new Diplozoidae mitogenomes expose unusual compositional biases within the Monogenea class: implications for phylogenetic studies.</title>
        <authorList>
            <person name="Zhang D."/>
            <person name="Zou H."/>
            <person name="Wu S.G."/>
            <person name="Li M."/>
            <person name="Jakovlic I."/>
            <person name="Zhang J."/>
            <person name="Chen R."/>
            <person name="Li W.X."/>
            <person name="Wang G.T."/>
        </authorList>
    </citation>
    <scope>NUCLEOTIDE SEQUENCE</scope>
</reference>
<dbReference type="GO" id="GO:0003954">
    <property type="term" value="F:NADH dehydrogenase activity"/>
    <property type="evidence" value="ECO:0007669"/>
    <property type="project" value="TreeGrafter"/>
</dbReference>
<evidence type="ECO:0000256" key="4">
    <source>
        <dbReference type="ARBA" id="ARBA00022692"/>
    </source>
</evidence>
<evidence type="ECO:0000256" key="5">
    <source>
        <dbReference type="ARBA" id="ARBA00022989"/>
    </source>
</evidence>
<dbReference type="GO" id="GO:0005743">
    <property type="term" value="C:mitochondrial inner membrane"/>
    <property type="evidence" value="ECO:0007669"/>
    <property type="project" value="UniProtKB-SubCell"/>
</dbReference>
<dbReference type="PANTHER" id="PTHR11432:SF3">
    <property type="entry name" value="NADH-UBIQUINONE OXIDOREDUCTASE CHAIN 1"/>
    <property type="match status" value="1"/>
</dbReference>
<evidence type="ECO:0000256" key="6">
    <source>
        <dbReference type="ARBA" id="ARBA00023136"/>
    </source>
</evidence>
<keyword evidence="8" id="KW-0830">Ubiquinone</keyword>
<name>A0A386PWP3_9PLAT</name>
<evidence type="ECO:0000256" key="7">
    <source>
        <dbReference type="RuleBase" id="RU000471"/>
    </source>
</evidence>
<keyword evidence="8 9" id="KW-0496">Mitochondrion</keyword>
<dbReference type="EC" id="7.1.1.2" evidence="8"/>
<evidence type="ECO:0000313" key="9">
    <source>
        <dbReference type="EMBL" id="AYE40117.1"/>
    </source>
</evidence>
<evidence type="ECO:0000256" key="3">
    <source>
        <dbReference type="ARBA" id="ARBA00021009"/>
    </source>
</evidence>
<evidence type="ECO:0000256" key="2">
    <source>
        <dbReference type="ARBA" id="ARBA00010535"/>
    </source>
</evidence>
<dbReference type="Pfam" id="PF00146">
    <property type="entry name" value="NADHdh"/>
    <property type="match status" value="1"/>
</dbReference>
<dbReference type="PANTHER" id="PTHR11432">
    <property type="entry name" value="NADH DEHYDROGENASE SUBUNIT 1"/>
    <property type="match status" value="1"/>
</dbReference>
<evidence type="ECO:0000256" key="1">
    <source>
        <dbReference type="ARBA" id="ARBA00004141"/>
    </source>
</evidence>
<protein>
    <recommendedName>
        <fullName evidence="3 8">NADH-ubiquinone oxidoreductase chain 1</fullName>
        <ecNumber evidence="8">7.1.1.2</ecNumber>
    </recommendedName>
</protein>
<dbReference type="EMBL" id="MG458328">
    <property type="protein sequence ID" value="AYE40117.1"/>
    <property type="molecule type" value="Genomic_DNA"/>
</dbReference>
<geneLocation type="mitochondrion" evidence="9"/>
<comment type="subcellular location">
    <subcellularLocation>
        <location evidence="1">Membrane</location>
        <topology evidence="1">Multi-pass membrane protein</topology>
    </subcellularLocation>
    <subcellularLocation>
        <location evidence="7">Mitochondrion inner membrane</location>
        <topology evidence="7">Multi-pass membrane protein</topology>
    </subcellularLocation>
</comment>
<gene>
    <name evidence="9" type="primary">nad1</name>
</gene>
<keyword evidence="6" id="KW-0472">Membrane</keyword>
<evidence type="ECO:0000256" key="8">
    <source>
        <dbReference type="RuleBase" id="RU000473"/>
    </source>
</evidence>
<comment type="catalytic activity">
    <reaction evidence="8">
        <text>a ubiquinone + NADH + 5 H(+)(in) = a ubiquinol + NAD(+) + 4 H(+)(out)</text>
        <dbReference type="Rhea" id="RHEA:29091"/>
        <dbReference type="Rhea" id="RHEA-COMP:9565"/>
        <dbReference type="Rhea" id="RHEA-COMP:9566"/>
        <dbReference type="ChEBI" id="CHEBI:15378"/>
        <dbReference type="ChEBI" id="CHEBI:16389"/>
        <dbReference type="ChEBI" id="CHEBI:17976"/>
        <dbReference type="ChEBI" id="CHEBI:57540"/>
        <dbReference type="ChEBI" id="CHEBI:57945"/>
        <dbReference type="EC" id="7.1.1.2"/>
    </reaction>
</comment>
<dbReference type="InterPro" id="IPR001694">
    <property type="entry name" value="NADH_UbQ_OxRdtase_su1/FPO"/>
</dbReference>
<proteinExistence type="inferred from homology"/>
<dbReference type="AlphaFoldDB" id="A0A386PWP3"/>
<keyword evidence="5" id="KW-1133">Transmembrane helix</keyword>
<keyword evidence="7" id="KW-0520">NAD</keyword>
<keyword evidence="4 7" id="KW-0812">Transmembrane</keyword>
<dbReference type="GO" id="GO:0009060">
    <property type="term" value="P:aerobic respiration"/>
    <property type="evidence" value="ECO:0007669"/>
    <property type="project" value="TreeGrafter"/>
</dbReference>
<sequence>MLWCFSVSYLFAGVLFFLVFLVFFSLVAFFVLVERKVLGLSQSRFGPQKVSLLGIFQSFADFIKLIGKTDFFYSLGSFLSYRGSFYYLGVFYFFCCSVCFIVFFMNSFLYINYFGYSLCWLVIFSSLSGYGFIMCGWGSLSKYSLFGGLRASFSSISFEGALICLVISIGCMFNGYSFACVWEGSLLSFITLFGLYVVSLICFFSECNRSPFDYFESESDLVSGFNTEYFGLSFALLFAFEYSLMIFFCWLISFIFFPFFVDFMMFVHSFIFIFVRACFPRMRYDFFTLFIWQHVYVFIFMILCFVL</sequence>
<accession>A0A386PWP3</accession>